<feature type="transmembrane region" description="Helical" evidence="2">
    <location>
        <begin position="87"/>
        <end position="112"/>
    </location>
</feature>
<evidence type="ECO:0000256" key="1">
    <source>
        <dbReference type="SAM" id="MobiDB-lite"/>
    </source>
</evidence>
<dbReference type="GeneID" id="62779835"/>
<accession>A0A378NVE8</accession>
<dbReference type="RefSeq" id="WP_008539292.1">
    <property type="nucleotide sequence ID" value="NZ_UGPP01000001.1"/>
</dbReference>
<evidence type="ECO:0000313" key="3">
    <source>
        <dbReference type="EMBL" id="STY72354.1"/>
    </source>
</evidence>
<proteinExistence type="predicted"/>
<reference evidence="3 4" key="1">
    <citation type="submission" date="2018-06" db="EMBL/GenBank/DDBJ databases">
        <authorList>
            <consortium name="Pathogen Informatics"/>
            <person name="Doyle S."/>
        </authorList>
    </citation>
    <scope>NUCLEOTIDE SEQUENCE [LARGE SCALE GENOMIC DNA]</scope>
    <source>
        <strain evidence="3 4">NCTC10571</strain>
    </source>
</reference>
<keyword evidence="2" id="KW-1133">Transmembrane helix</keyword>
<organism evidence="3 4">
    <name type="scientific">Megamonas hypermegale</name>
    <dbReference type="NCBI Taxonomy" id="158847"/>
    <lineage>
        <taxon>Bacteria</taxon>
        <taxon>Bacillati</taxon>
        <taxon>Bacillota</taxon>
        <taxon>Negativicutes</taxon>
        <taxon>Selenomonadales</taxon>
        <taxon>Selenomonadaceae</taxon>
        <taxon>Megamonas</taxon>
    </lineage>
</organism>
<gene>
    <name evidence="3" type="ORF">NCTC10571_02547</name>
</gene>
<feature type="transmembrane region" description="Helical" evidence="2">
    <location>
        <begin position="55"/>
        <end position="75"/>
    </location>
</feature>
<dbReference type="AlphaFoldDB" id="A0A378NVE8"/>
<evidence type="ECO:0000256" key="2">
    <source>
        <dbReference type="SAM" id="Phobius"/>
    </source>
</evidence>
<evidence type="ECO:0000313" key="4">
    <source>
        <dbReference type="Proteomes" id="UP000255234"/>
    </source>
</evidence>
<keyword evidence="2" id="KW-0472">Membrane</keyword>
<feature type="region of interest" description="Disordered" evidence="1">
    <location>
        <begin position="1"/>
        <end position="25"/>
    </location>
</feature>
<feature type="transmembrane region" description="Helical" evidence="2">
    <location>
        <begin position="32"/>
        <end position="49"/>
    </location>
</feature>
<dbReference type="EMBL" id="UGPP01000001">
    <property type="protein sequence ID" value="STY72354.1"/>
    <property type="molecule type" value="Genomic_DNA"/>
</dbReference>
<name>A0A378NVE8_9FIRM</name>
<dbReference type="Proteomes" id="UP000255234">
    <property type="component" value="Unassembled WGS sequence"/>
</dbReference>
<protein>
    <submittedName>
        <fullName evidence="3">Uncharacterized protein</fullName>
    </submittedName>
</protein>
<sequence length="113" mass="13231">MARMSKRISNKITKTKEQQNAPKEQKKYGKDIWLILLIVINFLLLVTMWESLILAPISFATYLVLEIALVIMYANRHAKVSDNVREWLYKAQIFFMGIILLLFLYTVVAYIFG</sequence>
<keyword evidence="2" id="KW-0812">Transmembrane</keyword>